<evidence type="ECO:0000313" key="2">
    <source>
        <dbReference type="Proteomes" id="UP001524587"/>
    </source>
</evidence>
<gene>
    <name evidence="1" type="ORF">NFI95_04980</name>
</gene>
<evidence type="ECO:0000313" key="1">
    <source>
        <dbReference type="EMBL" id="MCQ8277797.1"/>
    </source>
</evidence>
<comment type="caution">
    <text evidence="1">The sequence shown here is derived from an EMBL/GenBank/DDBJ whole genome shotgun (WGS) entry which is preliminary data.</text>
</comment>
<name>A0ABT1W4J3_9PROT</name>
<dbReference type="Proteomes" id="UP001524587">
    <property type="component" value="Unassembled WGS sequence"/>
</dbReference>
<reference evidence="1 2" key="1">
    <citation type="submission" date="2022-06" db="EMBL/GenBank/DDBJ databases">
        <title>Endosaccharibacter gen. nov., sp. nov., endophytic bacteria isolated from sugarcane.</title>
        <authorList>
            <person name="Pitiwittayakul N."/>
            <person name="Yukphan P."/>
            <person name="Charoenyingcharoen P."/>
            <person name="Tanasupawat S."/>
        </authorList>
    </citation>
    <scope>NUCLEOTIDE SEQUENCE [LARGE SCALE GENOMIC DNA]</scope>
    <source>
        <strain evidence="1 2">KSS8</strain>
    </source>
</reference>
<sequence length="427" mass="40585">MDRQIVYAGAIPLDTDQLLQSRSTMVALGYLAKFVLGDGQSFADGLSCTPAGALSVSVAPGSLTSPGIIDAQPYGSLPVDGDPLVKIGINTSAMILTVPGSGQFVLSAQMLEQQAGSAATLYYNASNPAQELIGPQGNGQLQASVVQQRVGFQITAANAVPSGAVPLYALNVPSGTTVITQSMIAVAAGAPFLGVKLPGAAPLVSPAFQGVPTAPTAVPGDSSAALATTQFVAASCVRNRAAWGTAGNYSWTCPTGVGRILAKLWAAGGSGGSGGGGNAGGGGGGGGYVEVLLNVQAGTVYAVQVGSSTSGSGASQFDSLATVSMGSAGGNGSGSSPGSGGSAGVSSATNANIVGAAGVTSGGPGFAIGGTAIGGPGGSSFGVAGCAAAFGRTIGNDGVWPGGGGGGGSTGAGGRGADGLVVIEWLG</sequence>
<keyword evidence="2" id="KW-1185">Reference proteome</keyword>
<organism evidence="1 2">
    <name type="scientific">Endosaccharibacter trunci</name>
    <dbReference type="NCBI Taxonomy" id="2812733"/>
    <lineage>
        <taxon>Bacteria</taxon>
        <taxon>Pseudomonadati</taxon>
        <taxon>Pseudomonadota</taxon>
        <taxon>Alphaproteobacteria</taxon>
        <taxon>Acetobacterales</taxon>
        <taxon>Acetobacteraceae</taxon>
        <taxon>Endosaccharibacter</taxon>
    </lineage>
</organism>
<dbReference type="RefSeq" id="WP_422863258.1">
    <property type="nucleotide sequence ID" value="NZ_JAMSKV010000003.1"/>
</dbReference>
<evidence type="ECO:0008006" key="3">
    <source>
        <dbReference type="Google" id="ProtNLM"/>
    </source>
</evidence>
<proteinExistence type="predicted"/>
<protein>
    <recommendedName>
        <fullName evidence="3">Phage tail protein</fullName>
    </recommendedName>
</protein>
<accession>A0ABT1W4J3</accession>
<dbReference type="EMBL" id="JAMSKV010000003">
    <property type="protein sequence ID" value="MCQ8277797.1"/>
    <property type="molecule type" value="Genomic_DNA"/>
</dbReference>